<dbReference type="CDD" id="cd17394">
    <property type="entry name" value="MFS_FucP_like"/>
    <property type="match status" value="1"/>
</dbReference>
<evidence type="ECO:0000256" key="4">
    <source>
        <dbReference type="ARBA" id="ARBA00022989"/>
    </source>
</evidence>
<keyword evidence="3 6" id="KW-0812">Transmembrane</keyword>
<dbReference type="PANTHER" id="PTHR43702:SF3">
    <property type="entry name" value="PROTEIN TSGA"/>
    <property type="match status" value="1"/>
</dbReference>
<dbReference type="InterPro" id="IPR050375">
    <property type="entry name" value="MFS_TsgA-like"/>
</dbReference>
<gene>
    <name evidence="8" type="ORF">SAMN05421740_103133</name>
</gene>
<dbReference type="GO" id="GO:0015535">
    <property type="term" value="F:fucose:proton symporter activity"/>
    <property type="evidence" value="ECO:0007669"/>
    <property type="project" value="InterPro"/>
</dbReference>
<reference evidence="9" key="1">
    <citation type="submission" date="2016-10" db="EMBL/GenBank/DDBJ databases">
        <authorList>
            <person name="Varghese N."/>
            <person name="Submissions S."/>
        </authorList>
    </citation>
    <scope>NUCLEOTIDE SEQUENCE [LARGE SCALE GENOMIC DNA]</scope>
    <source>
        <strain evidence="9">Jip14</strain>
    </source>
</reference>
<feature type="transmembrane region" description="Helical" evidence="6">
    <location>
        <begin position="248"/>
        <end position="272"/>
    </location>
</feature>
<dbReference type="PANTHER" id="PTHR43702">
    <property type="entry name" value="L-FUCOSE-PROTON SYMPORTER"/>
    <property type="match status" value="1"/>
</dbReference>
<dbReference type="InterPro" id="IPR005275">
    <property type="entry name" value="Lfuc_symporter_FucP"/>
</dbReference>
<dbReference type="STRING" id="332977.SAMN05421740_103133"/>
<feature type="transmembrane region" description="Helical" evidence="6">
    <location>
        <begin position="284"/>
        <end position="302"/>
    </location>
</feature>
<sequence>MENTTPQATATKLPANQTSKLTERKYGVVFGFVTLLFLLWGIAITMGDVLNKHFQNVLGVSKAESGLVQFSIFGAYAVMGIPAGLFMKRFGYKPGVLLGLALYATGAFLFVPAADAESFTFFRVALFILACGLATLETVAHPFIASLGDQASSDRRINFAQSFNGLGTIIGPTLGSYFILSGNIGETGSLTSVKMLYVGIGIVILLVAVLFSFVRVPALPFEGEHAHGTAQAAASIPAKKGLFQHRHFIWAFVAQFFNAAAQGGTWAFFINYGHEKMGLTDEVAGYYFATSMIMMTVGRFVGTFLMKYIAPNKLLATFAACNVLMCLIIAQSWGWPSFIALLMLNFFFSIMFPTIFSLGLKDLGRHTQQASSFIVMGVVGAAIFPFLMGRIADYDIAVAYYLPIICYFVIFLFGAKFYKTSR</sequence>
<evidence type="ECO:0000313" key="9">
    <source>
        <dbReference type="Proteomes" id="UP000198916"/>
    </source>
</evidence>
<feature type="transmembrane region" description="Helical" evidence="6">
    <location>
        <begin position="196"/>
        <end position="214"/>
    </location>
</feature>
<dbReference type="InterPro" id="IPR036259">
    <property type="entry name" value="MFS_trans_sf"/>
</dbReference>
<keyword evidence="2" id="KW-1003">Cell membrane</keyword>
<dbReference type="Proteomes" id="UP000198916">
    <property type="component" value="Unassembled WGS sequence"/>
</dbReference>
<feature type="transmembrane region" description="Helical" evidence="6">
    <location>
        <begin position="372"/>
        <end position="392"/>
    </location>
</feature>
<proteinExistence type="predicted"/>
<dbReference type="PROSITE" id="PS50850">
    <property type="entry name" value="MFS"/>
    <property type="match status" value="1"/>
</dbReference>
<dbReference type="RefSeq" id="WP_090604549.1">
    <property type="nucleotide sequence ID" value="NZ_FNZR01000003.1"/>
</dbReference>
<feature type="transmembrane region" description="Helical" evidence="6">
    <location>
        <begin position="398"/>
        <end position="418"/>
    </location>
</feature>
<dbReference type="NCBIfam" id="TIGR00885">
    <property type="entry name" value="fucP"/>
    <property type="match status" value="1"/>
</dbReference>
<protein>
    <submittedName>
        <fullName evidence="8">MFS transporter, FHS family, L-fucose permease</fullName>
    </submittedName>
</protein>
<evidence type="ECO:0000256" key="1">
    <source>
        <dbReference type="ARBA" id="ARBA00004429"/>
    </source>
</evidence>
<organism evidence="8 9">
    <name type="scientific">Parapedobacter koreensis</name>
    <dbReference type="NCBI Taxonomy" id="332977"/>
    <lineage>
        <taxon>Bacteria</taxon>
        <taxon>Pseudomonadati</taxon>
        <taxon>Bacteroidota</taxon>
        <taxon>Sphingobacteriia</taxon>
        <taxon>Sphingobacteriales</taxon>
        <taxon>Sphingobacteriaceae</taxon>
        <taxon>Parapedobacter</taxon>
    </lineage>
</organism>
<dbReference type="InterPro" id="IPR011701">
    <property type="entry name" value="MFS"/>
</dbReference>
<dbReference type="Pfam" id="PF07690">
    <property type="entry name" value="MFS_1"/>
    <property type="match status" value="1"/>
</dbReference>
<dbReference type="Gene3D" id="1.20.1250.20">
    <property type="entry name" value="MFS general substrate transporter like domains"/>
    <property type="match status" value="2"/>
</dbReference>
<name>A0A1H7LE43_9SPHI</name>
<evidence type="ECO:0000256" key="6">
    <source>
        <dbReference type="SAM" id="Phobius"/>
    </source>
</evidence>
<evidence type="ECO:0000256" key="3">
    <source>
        <dbReference type="ARBA" id="ARBA00022692"/>
    </source>
</evidence>
<feature type="transmembrane region" description="Helical" evidence="6">
    <location>
        <begin position="339"/>
        <end position="360"/>
    </location>
</feature>
<feature type="transmembrane region" description="Helical" evidence="6">
    <location>
        <begin position="94"/>
        <end position="114"/>
    </location>
</feature>
<dbReference type="InterPro" id="IPR020846">
    <property type="entry name" value="MFS_dom"/>
</dbReference>
<accession>A0A1H7LE43</accession>
<comment type="subcellular location">
    <subcellularLocation>
        <location evidence="1">Cell inner membrane</location>
        <topology evidence="1">Multi-pass membrane protein</topology>
    </subcellularLocation>
</comment>
<feature type="transmembrane region" description="Helical" evidence="6">
    <location>
        <begin position="120"/>
        <end position="144"/>
    </location>
</feature>
<evidence type="ECO:0000259" key="7">
    <source>
        <dbReference type="PROSITE" id="PS50850"/>
    </source>
</evidence>
<dbReference type="SUPFAM" id="SSF103473">
    <property type="entry name" value="MFS general substrate transporter"/>
    <property type="match status" value="1"/>
</dbReference>
<feature type="transmembrane region" description="Helical" evidence="6">
    <location>
        <begin position="67"/>
        <end position="87"/>
    </location>
</feature>
<evidence type="ECO:0000313" key="8">
    <source>
        <dbReference type="EMBL" id="SEK97090.1"/>
    </source>
</evidence>
<keyword evidence="5 6" id="KW-0472">Membrane</keyword>
<dbReference type="EMBL" id="FNZR01000003">
    <property type="protein sequence ID" value="SEK97090.1"/>
    <property type="molecule type" value="Genomic_DNA"/>
</dbReference>
<feature type="transmembrane region" description="Helical" evidence="6">
    <location>
        <begin position="165"/>
        <end position="184"/>
    </location>
</feature>
<evidence type="ECO:0000256" key="2">
    <source>
        <dbReference type="ARBA" id="ARBA00022475"/>
    </source>
</evidence>
<feature type="transmembrane region" description="Helical" evidence="6">
    <location>
        <begin position="26"/>
        <end position="47"/>
    </location>
</feature>
<feature type="domain" description="Major facilitator superfamily (MFS) profile" evidence="7">
    <location>
        <begin position="29"/>
        <end position="422"/>
    </location>
</feature>
<evidence type="ECO:0000256" key="5">
    <source>
        <dbReference type="ARBA" id="ARBA00023136"/>
    </source>
</evidence>
<dbReference type="AlphaFoldDB" id="A0A1H7LE43"/>
<dbReference type="OrthoDB" id="9786665at2"/>
<feature type="transmembrane region" description="Helical" evidence="6">
    <location>
        <begin position="314"/>
        <end position="333"/>
    </location>
</feature>
<dbReference type="GO" id="GO:0005886">
    <property type="term" value="C:plasma membrane"/>
    <property type="evidence" value="ECO:0007669"/>
    <property type="project" value="UniProtKB-SubCell"/>
</dbReference>
<keyword evidence="9" id="KW-1185">Reference proteome</keyword>
<keyword evidence="4 6" id="KW-1133">Transmembrane helix</keyword>